<protein>
    <submittedName>
        <fullName evidence="1">Uncharacterized protein</fullName>
    </submittedName>
</protein>
<dbReference type="PANTHER" id="PTHR46963:SF2">
    <property type="match status" value="1"/>
</dbReference>
<evidence type="ECO:0000313" key="2">
    <source>
        <dbReference type="Proteomes" id="UP000828390"/>
    </source>
</evidence>
<dbReference type="InterPro" id="IPR042838">
    <property type="entry name" value="KIAA1958"/>
</dbReference>
<dbReference type="PANTHER" id="PTHR46963">
    <property type="entry name" value="SIMILAR TO RIKEN CDNA E130308A19"/>
    <property type="match status" value="1"/>
</dbReference>
<comment type="caution">
    <text evidence="1">The sequence shown here is derived from an EMBL/GenBank/DDBJ whole genome shotgun (WGS) entry which is preliminary data.</text>
</comment>
<dbReference type="EMBL" id="JAIWYP010000004">
    <property type="protein sequence ID" value="KAH3831981.1"/>
    <property type="molecule type" value="Genomic_DNA"/>
</dbReference>
<accession>A0A9D4K1Q1</accession>
<evidence type="ECO:0000313" key="1">
    <source>
        <dbReference type="EMBL" id="KAH3831981.1"/>
    </source>
</evidence>
<dbReference type="AlphaFoldDB" id="A0A9D4K1Q1"/>
<gene>
    <name evidence="1" type="ORF">DPMN_105255</name>
</gene>
<keyword evidence="2" id="KW-1185">Reference proteome</keyword>
<reference evidence="1" key="2">
    <citation type="submission" date="2020-11" db="EMBL/GenBank/DDBJ databases">
        <authorList>
            <person name="McCartney M.A."/>
            <person name="Auch B."/>
            <person name="Kono T."/>
            <person name="Mallez S."/>
            <person name="Becker A."/>
            <person name="Gohl D.M."/>
            <person name="Silverstein K.A.T."/>
            <person name="Koren S."/>
            <person name="Bechman K.B."/>
            <person name="Herman A."/>
            <person name="Abrahante J.E."/>
            <person name="Garbe J."/>
        </authorList>
    </citation>
    <scope>NUCLEOTIDE SEQUENCE</scope>
    <source>
        <strain evidence="1">Duluth1</strain>
        <tissue evidence="1">Whole animal</tissue>
    </source>
</reference>
<proteinExistence type="predicted"/>
<organism evidence="1 2">
    <name type="scientific">Dreissena polymorpha</name>
    <name type="common">Zebra mussel</name>
    <name type="synonym">Mytilus polymorpha</name>
    <dbReference type="NCBI Taxonomy" id="45954"/>
    <lineage>
        <taxon>Eukaryota</taxon>
        <taxon>Metazoa</taxon>
        <taxon>Spiralia</taxon>
        <taxon>Lophotrochozoa</taxon>
        <taxon>Mollusca</taxon>
        <taxon>Bivalvia</taxon>
        <taxon>Autobranchia</taxon>
        <taxon>Heteroconchia</taxon>
        <taxon>Euheterodonta</taxon>
        <taxon>Imparidentia</taxon>
        <taxon>Neoheterodontei</taxon>
        <taxon>Myida</taxon>
        <taxon>Dreissenoidea</taxon>
        <taxon>Dreissenidae</taxon>
        <taxon>Dreissena</taxon>
    </lineage>
</organism>
<reference evidence="1" key="1">
    <citation type="journal article" date="2019" name="bioRxiv">
        <title>The Genome of the Zebra Mussel, Dreissena polymorpha: A Resource for Invasive Species Research.</title>
        <authorList>
            <person name="McCartney M.A."/>
            <person name="Auch B."/>
            <person name="Kono T."/>
            <person name="Mallez S."/>
            <person name="Zhang Y."/>
            <person name="Obille A."/>
            <person name="Becker A."/>
            <person name="Abrahante J.E."/>
            <person name="Garbe J."/>
            <person name="Badalamenti J.P."/>
            <person name="Herman A."/>
            <person name="Mangelson H."/>
            <person name="Liachko I."/>
            <person name="Sullivan S."/>
            <person name="Sone E.D."/>
            <person name="Koren S."/>
            <person name="Silverstein K.A.T."/>
            <person name="Beckman K.B."/>
            <person name="Gohl D.M."/>
        </authorList>
    </citation>
    <scope>NUCLEOTIDE SEQUENCE</scope>
    <source>
        <strain evidence="1">Duluth1</strain>
        <tissue evidence="1">Whole animal</tissue>
    </source>
</reference>
<name>A0A9D4K1Q1_DREPO</name>
<dbReference type="Proteomes" id="UP000828390">
    <property type="component" value="Unassembled WGS sequence"/>
</dbReference>
<sequence>MSDFVDGYVSRFQKYLAKKGETKAIHNLSVDHLDAYLATYLLSIRKNDDDEYEPVTLRSIVGSIDVNFKEQITRVDTLRRRERLHWP</sequence>